<accession>A0A3L6SBK0</accession>
<gene>
    <name evidence="1" type="ORF">C2845_PM02G36100</name>
</gene>
<sequence>MEAGMFVFRLRMYRLHRHMILITQGKRHASTERTQLFRRIKRCESAMMPLGGEEAVDGGQAEPALGLQLPELHGDVDPHPGRGGGCGLNPRAPHLGHGAEVPPVAAVPGRLAGGSPLHALLELLRHQQRDVRHVTWKPNPLGSCY</sequence>
<comment type="caution">
    <text evidence="1">The sequence shown here is derived from an EMBL/GenBank/DDBJ whole genome shotgun (WGS) entry which is preliminary data.</text>
</comment>
<keyword evidence="2" id="KW-1185">Reference proteome</keyword>
<reference evidence="2" key="1">
    <citation type="journal article" date="2019" name="Nat. Commun.">
        <title>The genome of broomcorn millet.</title>
        <authorList>
            <person name="Zou C."/>
            <person name="Miki D."/>
            <person name="Li D."/>
            <person name="Tang Q."/>
            <person name="Xiao L."/>
            <person name="Rajput S."/>
            <person name="Deng P."/>
            <person name="Jia W."/>
            <person name="Huang R."/>
            <person name="Zhang M."/>
            <person name="Sun Y."/>
            <person name="Hu J."/>
            <person name="Fu X."/>
            <person name="Schnable P.S."/>
            <person name="Li F."/>
            <person name="Zhang H."/>
            <person name="Feng B."/>
            <person name="Zhu X."/>
            <person name="Liu R."/>
            <person name="Schnable J.C."/>
            <person name="Zhu J.-K."/>
            <person name="Zhang H."/>
        </authorList>
    </citation>
    <scope>NUCLEOTIDE SEQUENCE [LARGE SCALE GENOMIC DNA]</scope>
</reference>
<dbReference type="AlphaFoldDB" id="A0A3L6SBK0"/>
<evidence type="ECO:0000313" key="2">
    <source>
        <dbReference type="Proteomes" id="UP000275267"/>
    </source>
</evidence>
<name>A0A3L6SBK0_PANMI</name>
<evidence type="ECO:0000313" key="1">
    <source>
        <dbReference type="EMBL" id="RLN18371.1"/>
    </source>
</evidence>
<protein>
    <submittedName>
        <fullName evidence="1">Uncharacterized protein</fullName>
    </submittedName>
</protein>
<proteinExistence type="predicted"/>
<organism evidence="1 2">
    <name type="scientific">Panicum miliaceum</name>
    <name type="common">Proso millet</name>
    <name type="synonym">Broomcorn millet</name>
    <dbReference type="NCBI Taxonomy" id="4540"/>
    <lineage>
        <taxon>Eukaryota</taxon>
        <taxon>Viridiplantae</taxon>
        <taxon>Streptophyta</taxon>
        <taxon>Embryophyta</taxon>
        <taxon>Tracheophyta</taxon>
        <taxon>Spermatophyta</taxon>
        <taxon>Magnoliopsida</taxon>
        <taxon>Liliopsida</taxon>
        <taxon>Poales</taxon>
        <taxon>Poaceae</taxon>
        <taxon>PACMAD clade</taxon>
        <taxon>Panicoideae</taxon>
        <taxon>Panicodae</taxon>
        <taxon>Paniceae</taxon>
        <taxon>Panicinae</taxon>
        <taxon>Panicum</taxon>
        <taxon>Panicum sect. Panicum</taxon>
    </lineage>
</organism>
<dbReference type="Proteomes" id="UP000275267">
    <property type="component" value="Unassembled WGS sequence"/>
</dbReference>
<dbReference type="EMBL" id="PQIB02000005">
    <property type="protein sequence ID" value="RLN18371.1"/>
    <property type="molecule type" value="Genomic_DNA"/>
</dbReference>